<evidence type="ECO:0000313" key="2">
    <source>
        <dbReference type="EMBL" id="KIL48574.1"/>
    </source>
</evidence>
<dbReference type="AlphaFoldDB" id="A0A0C2S3N9"/>
<evidence type="ECO:0000313" key="3">
    <source>
        <dbReference type="Proteomes" id="UP000031972"/>
    </source>
</evidence>
<keyword evidence="1" id="KW-0812">Transmembrane</keyword>
<comment type="caution">
    <text evidence="2">The sequence shown here is derived from an EMBL/GenBank/DDBJ whole genome shotgun (WGS) entry which is preliminary data.</text>
</comment>
<dbReference type="PATRIC" id="fig|220754.4.peg.1372"/>
<dbReference type="OrthoDB" id="2452479at2"/>
<sequence length="185" mass="20906">MNSSFTEGNMIWIVMGIITLLMGILLGFVAPNLIHLVWFSAGDLIHIKTPSISNILFGTGILLLSIFCFVMYFKAKKAKIAAAVLVMVSVALLAVSITNYSVLRDERIVHNEFLSLNAEEYQWSDVEEAKLLKRNDDIPYETLVLTLNNGVELDFERGPSMDKQQFDKIDFILQSHGVMYELTNR</sequence>
<reference evidence="2 3" key="1">
    <citation type="submission" date="2015-01" db="EMBL/GenBank/DDBJ databases">
        <title>Jeotgalibacillus campisalis genome sequencing.</title>
        <authorList>
            <person name="Goh K.M."/>
            <person name="Chan K.-G."/>
            <person name="Yaakop A.S."/>
            <person name="Ee R."/>
            <person name="Gan H.M."/>
            <person name="Chan C.S."/>
        </authorList>
    </citation>
    <scope>NUCLEOTIDE SEQUENCE [LARGE SCALE GENOMIC DNA]</scope>
    <source>
        <strain evidence="2 3">SF-57</strain>
    </source>
</reference>
<keyword evidence="3" id="KW-1185">Reference proteome</keyword>
<proteinExistence type="predicted"/>
<dbReference type="EMBL" id="JXRR01000012">
    <property type="protein sequence ID" value="KIL48574.1"/>
    <property type="molecule type" value="Genomic_DNA"/>
</dbReference>
<dbReference type="Proteomes" id="UP000031972">
    <property type="component" value="Unassembled WGS sequence"/>
</dbReference>
<evidence type="ECO:0008006" key="4">
    <source>
        <dbReference type="Google" id="ProtNLM"/>
    </source>
</evidence>
<keyword evidence="1" id="KW-1133">Transmembrane helix</keyword>
<accession>A0A0C2S3N9</accession>
<dbReference type="RefSeq" id="WP_041056350.1">
    <property type="nucleotide sequence ID" value="NZ_JXRR01000012.1"/>
</dbReference>
<feature type="transmembrane region" description="Helical" evidence="1">
    <location>
        <begin position="54"/>
        <end position="73"/>
    </location>
</feature>
<keyword evidence="1" id="KW-0472">Membrane</keyword>
<name>A0A0C2S3N9_9BACL</name>
<feature type="transmembrane region" description="Helical" evidence="1">
    <location>
        <begin position="12"/>
        <end position="34"/>
    </location>
</feature>
<evidence type="ECO:0000256" key="1">
    <source>
        <dbReference type="SAM" id="Phobius"/>
    </source>
</evidence>
<gene>
    <name evidence="2" type="ORF">KR50_13470</name>
</gene>
<protein>
    <recommendedName>
        <fullName evidence="4">DUF5673 domain-containing protein</fullName>
    </recommendedName>
</protein>
<feature type="transmembrane region" description="Helical" evidence="1">
    <location>
        <begin position="80"/>
        <end position="103"/>
    </location>
</feature>
<organism evidence="2 3">
    <name type="scientific">Jeotgalibacillus campisalis</name>
    <dbReference type="NCBI Taxonomy" id="220754"/>
    <lineage>
        <taxon>Bacteria</taxon>
        <taxon>Bacillati</taxon>
        <taxon>Bacillota</taxon>
        <taxon>Bacilli</taxon>
        <taxon>Bacillales</taxon>
        <taxon>Caryophanaceae</taxon>
        <taxon>Jeotgalibacillus</taxon>
    </lineage>
</organism>